<dbReference type="Pfam" id="PF13462">
    <property type="entry name" value="Thioredoxin_4"/>
    <property type="match status" value="1"/>
</dbReference>
<comment type="similarity">
    <text evidence="1">Belongs to the thioredoxin family. DsbA subfamily.</text>
</comment>
<keyword evidence="8" id="KW-1185">Reference proteome</keyword>
<dbReference type="PANTHER" id="PTHR13887">
    <property type="entry name" value="GLUTATHIONE S-TRANSFERASE KAPPA"/>
    <property type="match status" value="1"/>
</dbReference>
<evidence type="ECO:0000313" key="8">
    <source>
        <dbReference type="Proteomes" id="UP001597145"/>
    </source>
</evidence>
<evidence type="ECO:0000256" key="2">
    <source>
        <dbReference type="ARBA" id="ARBA00022729"/>
    </source>
</evidence>
<keyword evidence="4" id="KW-1015">Disulfide bond</keyword>
<comment type="caution">
    <text evidence="7">The sequence shown here is derived from an EMBL/GenBank/DDBJ whole genome shotgun (WGS) entry which is preliminary data.</text>
</comment>
<dbReference type="InterPro" id="IPR013766">
    <property type="entry name" value="Thioredoxin_domain"/>
</dbReference>
<gene>
    <name evidence="7" type="ORF">ACFSCY_23075</name>
</gene>
<protein>
    <submittedName>
        <fullName evidence="7">DsbA family protein</fullName>
    </submittedName>
</protein>
<dbReference type="Gene3D" id="3.40.30.10">
    <property type="entry name" value="Glutaredoxin"/>
    <property type="match status" value="1"/>
</dbReference>
<accession>A0ABW4FRW5</accession>
<evidence type="ECO:0000256" key="3">
    <source>
        <dbReference type="ARBA" id="ARBA00023002"/>
    </source>
</evidence>
<dbReference type="InterPro" id="IPR012336">
    <property type="entry name" value="Thioredoxin-like_fold"/>
</dbReference>
<dbReference type="InterPro" id="IPR036249">
    <property type="entry name" value="Thioredoxin-like_sf"/>
</dbReference>
<dbReference type="Proteomes" id="UP001597145">
    <property type="component" value="Unassembled WGS sequence"/>
</dbReference>
<evidence type="ECO:0000256" key="1">
    <source>
        <dbReference type="ARBA" id="ARBA00005791"/>
    </source>
</evidence>
<evidence type="ECO:0000256" key="4">
    <source>
        <dbReference type="ARBA" id="ARBA00023157"/>
    </source>
</evidence>
<dbReference type="PROSITE" id="PS51352">
    <property type="entry name" value="THIOREDOXIN_2"/>
    <property type="match status" value="1"/>
</dbReference>
<evidence type="ECO:0000313" key="7">
    <source>
        <dbReference type="EMBL" id="MFD1532316.1"/>
    </source>
</evidence>
<keyword evidence="2" id="KW-0732">Signal</keyword>
<keyword evidence="3" id="KW-0560">Oxidoreductase</keyword>
<keyword evidence="5" id="KW-0676">Redox-active center</keyword>
<proteinExistence type="inferred from homology"/>
<evidence type="ECO:0000259" key="6">
    <source>
        <dbReference type="PROSITE" id="PS51352"/>
    </source>
</evidence>
<dbReference type="RefSeq" id="WP_343986825.1">
    <property type="nucleotide sequence ID" value="NZ_BAAAJG010000027.1"/>
</dbReference>
<evidence type="ECO:0000256" key="5">
    <source>
        <dbReference type="ARBA" id="ARBA00023284"/>
    </source>
</evidence>
<organism evidence="7 8">
    <name type="scientific">Pseudonocardia aurantiaca</name>
    <dbReference type="NCBI Taxonomy" id="75290"/>
    <lineage>
        <taxon>Bacteria</taxon>
        <taxon>Bacillati</taxon>
        <taxon>Actinomycetota</taxon>
        <taxon>Actinomycetes</taxon>
        <taxon>Pseudonocardiales</taxon>
        <taxon>Pseudonocardiaceae</taxon>
        <taxon>Pseudonocardia</taxon>
    </lineage>
</organism>
<dbReference type="SUPFAM" id="SSF52833">
    <property type="entry name" value="Thioredoxin-like"/>
    <property type="match status" value="1"/>
</dbReference>
<dbReference type="PANTHER" id="PTHR13887:SF14">
    <property type="entry name" value="DISULFIDE BOND FORMATION PROTEIN D"/>
    <property type="match status" value="1"/>
</dbReference>
<dbReference type="EMBL" id="JBHUCP010000018">
    <property type="protein sequence ID" value="MFD1532316.1"/>
    <property type="molecule type" value="Genomic_DNA"/>
</dbReference>
<reference evidence="8" key="1">
    <citation type="journal article" date="2019" name="Int. J. Syst. Evol. Microbiol.">
        <title>The Global Catalogue of Microorganisms (GCM) 10K type strain sequencing project: providing services to taxonomists for standard genome sequencing and annotation.</title>
        <authorList>
            <consortium name="The Broad Institute Genomics Platform"/>
            <consortium name="The Broad Institute Genome Sequencing Center for Infectious Disease"/>
            <person name="Wu L."/>
            <person name="Ma J."/>
        </authorList>
    </citation>
    <scope>NUCLEOTIDE SEQUENCE [LARGE SCALE GENOMIC DNA]</scope>
    <source>
        <strain evidence="8">JCM 12165</strain>
    </source>
</reference>
<feature type="domain" description="Thioredoxin" evidence="6">
    <location>
        <begin position="24"/>
        <end position="221"/>
    </location>
</feature>
<name>A0ABW4FRW5_9PSEU</name>
<sequence>MTKNLKATLTVVVVAVGVLALLLVLNRPSTPEPAAQESATGRLVPAELLVRENSHRLSTAPDGRATFVEFLDFECAACRAAYPAIEQLRTEYAGRVTFVARYFPISSHFNAENAAVAVEAAAQQDRFEPMYQRMFETQSTWGERQVSQAPLFRQFAAELGLDMAAYDRTIADPATLERVRADQRDGQAAGVQGTPTFFLNGELIEPRSLDDLRAALDSALAR</sequence>